<comment type="similarity">
    <text evidence="1">Belongs to the aspartate/glutamate racemases family.</text>
</comment>
<dbReference type="PROSITE" id="PS00924">
    <property type="entry name" value="ASP_GLU_RACEMASE_2"/>
    <property type="match status" value="1"/>
</dbReference>
<dbReference type="Proteomes" id="UP000532311">
    <property type="component" value="Unassembled WGS sequence"/>
</dbReference>
<dbReference type="InterPro" id="IPR004380">
    <property type="entry name" value="Asp_race"/>
</dbReference>
<dbReference type="NCBIfam" id="TIGR00035">
    <property type="entry name" value="asp_race"/>
    <property type="match status" value="1"/>
</dbReference>
<evidence type="ECO:0000313" key="3">
    <source>
        <dbReference type="EMBL" id="KAF5712250.1"/>
    </source>
</evidence>
<sequence length="712" mass="77243">MSEENQLFWKAYASTVKNIMVSGPVGDNTRVYIAAANTAGISGGKVIPAVCTNWGIYQYADFLLDPTNPNFVASKVSRYSEALNMTLQTLTPGAGGNNSPDAWDRLNKAKERLAILRSELDDAKKQAMQDFKDDDNPDKPKSFAQWAPLNANAYLVAFQNWEAAANEVQMKTNAIGGAGSALLAEAMKSAANGSNTLTELKGYNMKASIQSVTYDAAGKPILPDPLETQYVPQYSISGYAAMLDGWVGFSNKKPDEFGISLSTGQQSSFKDIGFTETQGNASFSRFPVFDFYASGGGRVEHSNFNMSSNAKDVKVSLKIQHYKTVPFEPGSWNVDVKSLMAKLGAKPPAMFQKVRPTQMLIAQGVSMEISFSGDAKTAFDQDYKKTVQGGGGISVFGFRIGASGSSSEENGSHGNTWDSSAGVLTINAENSRASANVLAVMVALMTRGSKECTLYRKVLLINIAQEPRVKTRSPNNSTTSTMKTLGLIGGMSWESTTTYYQEINRRVREIQGGLHSAQCILFSFDFANIEALQHAGKWDEAGEMLNDAAAKLKLAGADALVLCTNTMHFVSHGIEPASQLPLIHIVDPTAEAIIKAGYKSVGLLGTRFTMEKDFYKKRLVENFGLKVIVPGDSDRDTVHNVIYQELCNGIIQENSREDYHSVIRRLKAEGAECLIMGCTEIGLLVDEAGSELPIFDTAKIHAIAAADWAMKD</sequence>
<protein>
    <submittedName>
        <fullName evidence="3">Aspartate racemase</fullName>
    </submittedName>
</protein>
<evidence type="ECO:0000313" key="4">
    <source>
        <dbReference type="Proteomes" id="UP000532311"/>
    </source>
</evidence>
<dbReference type="GO" id="GO:0047661">
    <property type="term" value="F:amino-acid racemase activity"/>
    <property type="evidence" value="ECO:0007669"/>
    <property type="project" value="InterPro"/>
</dbReference>
<dbReference type="EMBL" id="JAAQPF010000173">
    <property type="protein sequence ID" value="KAF5712250.1"/>
    <property type="molecule type" value="Genomic_DNA"/>
</dbReference>
<dbReference type="Pfam" id="PF01177">
    <property type="entry name" value="Asp_Glu_race"/>
    <property type="match status" value="1"/>
</dbReference>
<dbReference type="Gene3D" id="3.40.50.1860">
    <property type="match status" value="2"/>
</dbReference>
<dbReference type="PANTHER" id="PTHR21198">
    <property type="entry name" value="GLUTAMATE RACEMASE"/>
    <property type="match status" value="1"/>
</dbReference>
<reference evidence="3 4" key="1">
    <citation type="submission" date="2020-05" db="EMBL/GenBank/DDBJ databases">
        <title>Identification and distribution of gene clusters putatively required for synthesis of sphingolipid metabolism inhibitors in phylogenetically diverse species of the filamentous fungus Fusarium.</title>
        <authorList>
            <person name="Kim H.-S."/>
            <person name="Busman M."/>
            <person name="Brown D.W."/>
            <person name="Divon H."/>
            <person name="Uhlig S."/>
            <person name="Proctor R.H."/>
        </authorList>
    </citation>
    <scope>NUCLEOTIDE SEQUENCE [LARGE SCALE GENOMIC DNA]</scope>
    <source>
        <strain evidence="3 4">NRRL 26131</strain>
    </source>
</reference>
<dbReference type="AlphaFoldDB" id="A0A8H5YGJ9"/>
<dbReference type="InterPro" id="IPR033134">
    <property type="entry name" value="Asp/Glu_racemase_AS_2"/>
</dbReference>
<evidence type="ECO:0000256" key="2">
    <source>
        <dbReference type="ARBA" id="ARBA00023235"/>
    </source>
</evidence>
<evidence type="ECO:0000256" key="1">
    <source>
        <dbReference type="ARBA" id="ARBA00007847"/>
    </source>
</evidence>
<comment type="caution">
    <text evidence="3">The sequence shown here is derived from an EMBL/GenBank/DDBJ whole genome shotgun (WGS) entry which is preliminary data.</text>
</comment>
<accession>A0A8H5YGJ9</accession>
<keyword evidence="4" id="KW-1185">Reference proteome</keyword>
<proteinExistence type="inferred from homology"/>
<name>A0A8H5YGJ9_9HYPO</name>
<dbReference type="InterPro" id="IPR015942">
    <property type="entry name" value="Asp/Glu/hydantoin_racemase"/>
</dbReference>
<gene>
    <name evidence="3" type="ORF">FGLOB1_4628</name>
</gene>
<dbReference type="InterPro" id="IPR001920">
    <property type="entry name" value="Asp/Glu_race"/>
</dbReference>
<organism evidence="3 4">
    <name type="scientific">Fusarium globosum</name>
    <dbReference type="NCBI Taxonomy" id="78864"/>
    <lineage>
        <taxon>Eukaryota</taxon>
        <taxon>Fungi</taxon>
        <taxon>Dikarya</taxon>
        <taxon>Ascomycota</taxon>
        <taxon>Pezizomycotina</taxon>
        <taxon>Sordariomycetes</taxon>
        <taxon>Hypocreomycetidae</taxon>
        <taxon>Hypocreales</taxon>
        <taxon>Nectriaceae</taxon>
        <taxon>Fusarium</taxon>
        <taxon>Fusarium fujikuroi species complex</taxon>
    </lineage>
</organism>
<dbReference type="SUPFAM" id="SSF53681">
    <property type="entry name" value="Aspartate/glutamate racemase"/>
    <property type="match status" value="2"/>
</dbReference>
<keyword evidence="2" id="KW-0413">Isomerase</keyword>
<dbReference type="PANTHER" id="PTHR21198:SF7">
    <property type="entry name" value="ASPARTATE-GLUTAMATE RACEMASE FAMILY"/>
    <property type="match status" value="1"/>
</dbReference>